<evidence type="ECO:0000259" key="7">
    <source>
        <dbReference type="PROSITE" id="PS50850"/>
    </source>
</evidence>
<evidence type="ECO:0000256" key="2">
    <source>
        <dbReference type="ARBA" id="ARBA00022448"/>
    </source>
</evidence>
<keyword evidence="2" id="KW-0813">Transport</keyword>
<evidence type="ECO:0000256" key="4">
    <source>
        <dbReference type="ARBA" id="ARBA00022989"/>
    </source>
</evidence>
<dbReference type="InterPro" id="IPR036259">
    <property type="entry name" value="MFS_trans_sf"/>
</dbReference>
<gene>
    <name evidence="8" type="ORF">CPB83DRAFT_150507</name>
</gene>
<feature type="transmembrane region" description="Helical" evidence="6">
    <location>
        <begin position="460"/>
        <end position="479"/>
    </location>
</feature>
<dbReference type="EMBL" id="MU157963">
    <property type="protein sequence ID" value="KAF9522055.1"/>
    <property type="molecule type" value="Genomic_DNA"/>
</dbReference>
<dbReference type="AlphaFoldDB" id="A0A9P6E3Y6"/>
<reference evidence="8" key="1">
    <citation type="submission" date="2020-11" db="EMBL/GenBank/DDBJ databases">
        <authorList>
            <consortium name="DOE Joint Genome Institute"/>
            <person name="Ahrendt S."/>
            <person name="Riley R."/>
            <person name="Andreopoulos W."/>
            <person name="Labutti K."/>
            <person name="Pangilinan J."/>
            <person name="Ruiz-Duenas F.J."/>
            <person name="Barrasa J.M."/>
            <person name="Sanchez-Garcia M."/>
            <person name="Camarero S."/>
            <person name="Miyauchi S."/>
            <person name="Serrano A."/>
            <person name="Linde D."/>
            <person name="Babiker R."/>
            <person name="Drula E."/>
            <person name="Ayuso-Fernandez I."/>
            <person name="Pacheco R."/>
            <person name="Padilla G."/>
            <person name="Ferreira P."/>
            <person name="Barriuso J."/>
            <person name="Kellner H."/>
            <person name="Castanera R."/>
            <person name="Alfaro M."/>
            <person name="Ramirez L."/>
            <person name="Pisabarro A.G."/>
            <person name="Kuo A."/>
            <person name="Tritt A."/>
            <person name="Lipzen A."/>
            <person name="He G."/>
            <person name="Yan M."/>
            <person name="Ng V."/>
            <person name="Cullen D."/>
            <person name="Martin F."/>
            <person name="Rosso M.-N."/>
            <person name="Henrissat B."/>
            <person name="Hibbett D."/>
            <person name="Martinez A.T."/>
            <person name="Grigoriev I.V."/>
        </authorList>
    </citation>
    <scope>NUCLEOTIDE SEQUENCE</scope>
    <source>
        <strain evidence="8">CBS 506.95</strain>
    </source>
</reference>
<dbReference type="InterPro" id="IPR001958">
    <property type="entry name" value="Tet-R_TetA/multi-R_MdtG-like"/>
</dbReference>
<keyword evidence="9" id="KW-1185">Reference proteome</keyword>
<name>A0A9P6E3Y6_9AGAR</name>
<dbReference type="PROSITE" id="PS50850">
    <property type="entry name" value="MFS"/>
    <property type="match status" value="1"/>
</dbReference>
<keyword evidence="4 6" id="KW-1133">Transmembrane helix</keyword>
<dbReference type="Proteomes" id="UP000807306">
    <property type="component" value="Unassembled WGS sequence"/>
</dbReference>
<dbReference type="PRINTS" id="PR01035">
    <property type="entry name" value="TCRTETA"/>
</dbReference>
<dbReference type="Gene3D" id="1.20.1250.20">
    <property type="entry name" value="MFS general substrate transporter like domains"/>
    <property type="match status" value="1"/>
</dbReference>
<organism evidence="8 9">
    <name type="scientific">Crepidotus variabilis</name>
    <dbReference type="NCBI Taxonomy" id="179855"/>
    <lineage>
        <taxon>Eukaryota</taxon>
        <taxon>Fungi</taxon>
        <taxon>Dikarya</taxon>
        <taxon>Basidiomycota</taxon>
        <taxon>Agaricomycotina</taxon>
        <taxon>Agaricomycetes</taxon>
        <taxon>Agaricomycetidae</taxon>
        <taxon>Agaricales</taxon>
        <taxon>Agaricineae</taxon>
        <taxon>Crepidotaceae</taxon>
        <taxon>Crepidotus</taxon>
    </lineage>
</organism>
<feature type="transmembrane region" description="Helical" evidence="6">
    <location>
        <begin position="283"/>
        <end position="303"/>
    </location>
</feature>
<keyword evidence="5 6" id="KW-0472">Membrane</keyword>
<dbReference type="InterPro" id="IPR020846">
    <property type="entry name" value="MFS_dom"/>
</dbReference>
<feature type="transmembrane region" description="Helical" evidence="6">
    <location>
        <begin position="65"/>
        <end position="87"/>
    </location>
</feature>
<dbReference type="SUPFAM" id="SSF103473">
    <property type="entry name" value="MFS general substrate transporter"/>
    <property type="match status" value="1"/>
</dbReference>
<dbReference type="PANTHER" id="PTHR23504">
    <property type="entry name" value="MAJOR FACILITATOR SUPERFAMILY DOMAIN-CONTAINING PROTEIN 10"/>
    <property type="match status" value="1"/>
</dbReference>
<dbReference type="GO" id="GO:0022857">
    <property type="term" value="F:transmembrane transporter activity"/>
    <property type="evidence" value="ECO:0007669"/>
    <property type="project" value="InterPro"/>
</dbReference>
<evidence type="ECO:0000313" key="9">
    <source>
        <dbReference type="Proteomes" id="UP000807306"/>
    </source>
</evidence>
<evidence type="ECO:0000256" key="3">
    <source>
        <dbReference type="ARBA" id="ARBA00022692"/>
    </source>
</evidence>
<feature type="transmembrane region" description="Helical" evidence="6">
    <location>
        <begin position="324"/>
        <end position="344"/>
    </location>
</feature>
<comment type="subcellular location">
    <subcellularLocation>
        <location evidence="1">Membrane</location>
        <topology evidence="1">Multi-pass membrane protein</topology>
    </subcellularLocation>
</comment>
<evidence type="ECO:0000256" key="1">
    <source>
        <dbReference type="ARBA" id="ARBA00004141"/>
    </source>
</evidence>
<dbReference type="Pfam" id="PF07690">
    <property type="entry name" value="MFS_1"/>
    <property type="match status" value="1"/>
</dbReference>
<evidence type="ECO:0000256" key="6">
    <source>
        <dbReference type="SAM" id="Phobius"/>
    </source>
</evidence>
<evidence type="ECO:0000313" key="8">
    <source>
        <dbReference type="EMBL" id="KAF9522055.1"/>
    </source>
</evidence>
<dbReference type="GO" id="GO:0016020">
    <property type="term" value="C:membrane"/>
    <property type="evidence" value="ECO:0007669"/>
    <property type="project" value="UniProtKB-SubCell"/>
</dbReference>
<keyword evidence="3 6" id="KW-0812">Transmembrane</keyword>
<protein>
    <submittedName>
        <fullName evidence="8">Member of major facilitator superfamily multidrug-resistance, DHA1 sub-family</fullName>
    </submittedName>
</protein>
<feature type="transmembrane region" description="Helical" evidence="6">
    <location>
        <begin position="156"/>
        <end position="179"/>
    </location>
</feature>
<feature type="transmembrane region" description="Helical" evidence="6">
    <location>
        <begin position="356"/>
        <end position="377"/>
    </location>
</feature>
<accession>A0A9P6E3Y6</accession>
<feature type="domain" description="Major facilitator superfamily (MFS) profile" evidence="7">
    <location>
        <begin position="26"/>
        <end position="481"/>
    </location>
</feature>
<dbReference type="PANTHER" id="PTHR23504:SF15">
    <property type="entry name" value="MAJOR FACILITATOR SUPERFAMILY (MFS) PROFILE DOMAIN-CONTAINING PROTEIN"/>
    <property type="match status" value="1"/>
</dbReference>
<dbReference type="OrthoDB" id="419616at2759"/>
<feature type="transmembrane region" description="Helical" evidence="6">
    <location>
        <begin position="384"/>
        <end position="413"/>
    </location>
</feature>
<comment type="caution">
    <text evidence="8">The sequence shown here is derived from an EMBL/GenBank/DDBJ whole genome shotgun (WGS) entry which is preliminary data.</text>
</comment>
<sequence>MPRSLYDEETPLLHGDTQFTPLPWFQFSLVLLVKFAEPLTAQVISPFTPQLIRDIGITHGNESQVGYYVGMMQSLFFLTEALTILQWSRLSDRIGRKPVVLFGTLGLSMSMYSFGLSKTFWGLVLTRSLSGALNGNTGVVKSMIAEMTDSTNIAQAYAYMPITWSAGGAIGPLIGGILARPAERFPRLFGNSEFLKKFPYFLPCAIPATSTALTFVLALFCLKETFPNPQPISNFLRFWGKSNERDLRTNTFENTSNDAVALSNNRSDEDSPLPLRQVLTYKVVLAAINYAAISLIEIALRAVQPLFFATPIHFGGLGLSPPTIGKILSFLGILNGLFQVFFFAKIHSCWGTRTVFLGGVFACLPCFALFPVINLLARHQGYSIAVWVAVSFQIVAFVFVNVSFGAIIIFIAAASPNRASLGATIGFSQMLVSSTRAIGPAMANSLFSFSIERGYLGGYLVYYILLVVTGVCIYLGCLLPR</sequence>
<dbReference type="InterPro" id="IPR011701">
    <property type="entry name" value="MFS"/>
</dbReference>
<feature type="transmembrane region" description="Helical" evidence="6">
    <location>
        <begin position="99"/>
        <end position="121"/>
    </location>
</feature>
<feature type="transmembrane region" description="Helical" evidence="6">
    <location>
        <begin position="200"/>
        <end position="220"/>
    </location>
</feature>
<proteinExistence type="predicted"/>
<evidence type="ECO:0000256" key="5">
    <source>
        <dbReference type="ARBA" id="ARBA00023136"/>
    </source>
</evidence>